<evidence type="ECO:0000313" key="2">
    <source>
        <dbReference type="EMBL" id="EKF54008.1"/>
    </source>
</evidence>
<dbReference type="STRING" id="555500.I215_14561"/>
<accession>K2NYW6</accession>
<dbReference type="InterPro" id="IPR031165">
    <property type="entry name" value="GNAT_YJDJ"/>
</dbReference>
<dbReference type="Proteomes" id="UP000007364">
    <property type="component" value="Unassembled WGS sequence"/>
</dbReference>
<dbReference type="Pfam" id="PF14542">
    <property type="entry name" value="Acetyltransf_CG"/>
    <property type="match status" value="1"/>
</dbReference>
<dbReference type="AlphaFoldDB" id="K2NYW6"/>
<dbReference type="SUPFAM" id="SSF55729">
    <property type="entry name" value="Acyl-CoA N-acyltransferases (Nat)"/>
    <property type="match status" value="1"/>
</dbReference>
<dbReference type="EMBL" id="AMSG01000035">
    <property type="protein sequence ID" value="EKF54008.1"/>
    <property type="molecule type" value="Genomic_DNA"/>
</dbReference>
<dbReference type="InterPro" id="IPR016181">
    <property type="entry name" value="Acyl_CoA_acyltransferase"/>
</dbReference>
<proteinExistence type="predicted"/>
<gene>
    <name evidence="2" type="ORF">I215_14561</name>
</gene>
<dbReference type="PANTHER" id="PTHR31435:SF10">
    <property type="entry name" value="BSR4717 PROTEIN"/>
    <property type="match status" value="1"/>
</dbReference>
<feature type="domain" description="N-acetyltransferase" evidence="1">
    <location>
        <begin position="8"/>
        <end position="95"/>
    </location>
</feature>
<dbReference type="RefSeq" id="WP_008992742.1">
    <property type="nucleotide sequence ID" value="NZ_AMSG01000035.1"/>
</dbReference>
<dbReference type="OrthoDB" id="9793389at2"/>
<protein>
    <recommendedName>
        <fullName evidence="1">N-acetyltransferase domain-containing protein</fullName>
    </recommendedName>
</protein>
<name>K2NYW6_9FLAO</name>
<evidence type="ECO:0000313" key="3">
    <source>
        <dbReference type="Proteomes" id="UP000007364"/>
    </source>
</evidence>
<dbReference type="PROSITE" id="PS51729">
    <property type="entry name" value="GNAT_YJDJ"/>
    <property type="match status" value="1"/>
</dbReference>
<dbReference type="InterPro" id="IPR045057">
    <property type="entry name" value="Gcn5-rel_NAT"/>
</dbReference>
<dbReference type="eggNOG" id="COG2388">
    <property type="taxonomic scope" value="Bacteria"/>
</dbReference>
<keyword evidence="3" id="KW-1185">Reference proteome</keyword>
<organism evidence="2 3">
    <name type="scientific">Galbibacter marinus</name>
    <dbReference type="NCBI Taxonomy" id="555500"/>
    <lineage>
        <taxon>Bacteria</taxon>
        <taxon>Pseudomonadati</taxon>
        <taxon>Bacteroidota</taxon>
        <taxon>Flavobacteriia</taxon>
        <taxon>Flavobacteriales</taxon>
        <taxon>Flavobacteriaceae</taxon>
        <taxon>Galbibacter</taxon>
    </lineage>
</organism>
<dbReference type="PANTHER" id="PTHR31435">
    <property type="entry name" value="PROTEIN NATD1"/>
    <property type="match status" value="1"/>
</dbReference>
<reference evidence="2 3" key="1">
    <citation type="journal article" date="2012" name="J. Bacteriol.">
        <title>Genome Sequence of Galbibacter marinum Type Strain ck-I2-15.</title>
        <authorList>
            <person name="Lai Q."/>
            <person name="Li C."/>
            <person name="Shao Z."/>
        </authorList>
    </citation>
    <scope>NUCLEOTIDE SEQUENCE [LARGE SCALE GENOMIC DNA]</scope>
    <source>
        <strain evidence="3">ck-I2-15</strain>
    </source>
</reference>
<evidence type="ECO:0000259" key="1">
    <source>
        <dbReference type="PROSITE" id="PS51729"/>
    </source>
</evidence>
<comment type="caution">
    <text evidence="2">The sequence shown here is derived from an EMBL/GenBank/DDBJ whole genome shotgun (WGS) entry which is preliminary data.</text>
</comment>
<sequence length="96" mass="10888">MDALIQQEESVSKGRFFIEKDDKTLAEMTYSIAGPEKIIIDHTEVDQVLKGKKIGFKLFLAAVNYARENNKKVIPLCPFAKAQFDKNPEFNDVLVP</sequence>
<dbReference type="Gene3D" id="3.40.630.30">
    <property type="match status" value="1"/>
</dbReference>